<comment type="caution">
    <text evidence="1">The sequence shown here is derived from an EMBL/GenBank/DDBJ whole genome shotgun (WGS) entry which is preliminary data.</text>
</comment>
<organism evidence="1 2">
    <name type="scientific">Protopolystoma xenopodis</name>
    <dbReference type="NCBI Taxonomy" id="117903"/>
    <lineage>
        <taxon>Eukaryota</taxon>
        <taxon>Metazoa</taxon>
        <taxon>Spiralia</taxon>
        <taxon>Lophotrochozoa</taxon>
        <taxon>Platyhelminthes</taxon>
        <taxon>Monogenea</taxon>
        <taxon>Polyopisthocotylea</taxon>
        <taxon>Polystomatidea</taxon>
        <taxon>Polystomatidae</taxon>
        <taxon>Protopolystoma</taxon>
    </lineage>
</organism>
<dbReference type="EMBL" id="CAAALY010281467">
    <property type="protein sequence ID" value="VEL43447.1"/>
    <property type="molecule type" value="Genomic_DNA"/>
</dbReference>
<name>A0A3S5BWK6_9PLAT</name>
<dbReference type="AlphaFoldDB" id="A0A3S5BWK6"/>
<gene>
    <name evidence="1" type="ORF">PXEA_LOCUS36887</name>
</gene>
<reference evidence="1" key="1">
    <citation type="submission" date="2018-11" db="EMBL/GenBank/DDBJ databases">
        <authorList>
            <consortium name="Pathogen Informatics"/>
        </authorList>
    </citation>
    <scope>NUCLEOTIDE SEQUENCE</scope>
</reference>
<accession>A0A3S5BWK6</accession>
<keyword evidence="2" id="KW-1185">Reference proteome</keyword>
<proteinExistence type="predicted"/>
<dbReference type="Proteomes" id="UP000784294">
    <property type="component" value="Unassembled WGS sequence"/>
</dbReference>
<evidence type="ECO:0000313" key="1">
    <source>
        <dbReference type="EMBL" id="VEL43447.1"/>
    </source>
</evidence>
<protein>
    <submittedName>
        <fullName evidence="1">Uncharacterized protein</fullName>
    </submittedName>
</protein>
<sequence length="116" mass="13511">MIVRSAFCKASSARPLRTRPSKQGRVNAGLKPPVIYLYGHRPSRQMIGWRVGKRGRANSRNKMHAHEEKLAFEESLTSLILEYLLFLLRRWVEEFVNWLLWTPTEGCIELLTVELC</sequence>
<evidence type="ECO:0000313" key="2">
    <source>
        <dbReference type="Proteomes" id="UP000784294"/>
    </source>
</evidence>